<sequence length="179" mass="19728">MALFPSDLVDKCGGRHRLRELSRAFHRNLRADPCMPVPADSQADSFVDWLLATVRVGSTLGKTARLGIDALPTQRHRNRWIYLQFEACAELALPSEFVLPYMHGLCMVLSEIPLPPSSPLESYKSSVVTPVRSPRDFAASPLSSRRSLSSLGSKSSSRSRKDVASTSSRDILSIAILDM</sequence>
<dbReference type="EMBL" id="JABANP010000063">
    <property type="protein sequence ID" value="KAF4692290.1"/>
    <property type="molecule type" value="Genomic_DNA"/>
</dbReference>
<feature type="compositionally biased region" description="Low complexity" evidence="1">
    <location>
        <begin position="140"/>
        <end position="156"/>
    </location>
</feature>
<reference evidence="2 3" key="1">
    <citation type="submission" date="2020-04" db="EMBL/GenBank/DDBJ databases">
        <title>Perkinsus olseni comparative genomics.</title>
        <authorList>
            <person name="Bogema D.R."/>
        </authorList>
    </citation>
    <scope>NUCLEOTIDE SEQUENCE [LARGE SCALE GENOMIC DNA]</scope>
    <source>
        <strain evidence="2">00978-12</strain>
    </source>
</reference>
<dbReference type="OrthoDB" id="10378876at2759"/>
<dbReference type="AlphaFoldDB" id="A0A7J6P9E8"/>
<feature type="region of interest" description="Disordered" evidence="1">
    <location>
        <begin position="137"/>
        <end position="167"/>
    </location>
</feature>
<evidence type="ECO:0000313" key="2">
    <source>
        <dbReference type="EMBL" id="KAF4692290.1"/>
    </source>
</evidence>
<comment type="caution">
    <text evidence="2">The sequence shown here is derived from an EMBL/GenBank/DDBJ whole genome shotgun (WGS) entry which is preliminary data.</text>
</comment>
<accession>A0A7J6P9E8</accession>
<organism evidence="2 3">
    <name type="scientific">Perkinsus olseni</name>
    <name type="common">Perkinsus atlanticus</name>
    <dbReference type="NCBI Taxonomy" id="32597"/>
    <lineage>
        <taxon>Eukaryota</taxon>
        <taxon>Sar</taxon>
        <taxon>Alveolata</taxon>
        <taxon>Perkinsozoa</taxon>
        <taxon>Perkinsea</taxon>
        <taxon>Perkinsida</taxon>
        <taxon>Perkinsidae</taxon>
        <taxon>Perkinsus</taxon>
    </lineage>
</organism>
<name>A0A7J6P9E8_PEROL</name>
<gene>
    <name evidence="2" type="ORF">FOZ60_013822</name>
</gene>
<evidence type="ECO:0000256" key="1">
    <source>
        <dbReference type="SAM" id="MobiDB-lite"/>
    </source>
</evidence>
<proteinExistence type="predicted"/>
<dbReference type="Proteomes" id="UP000541610">
    <property type="component" value="Unassembled WGS sequence"/>
</dbReference>
<protein>
    <submittedName>
        <fullName evidence="2">Uncharacterized protein</fullName>
    </submittedName>
</protein>
<evidence type="ECO:0000313" key="3">
    <source>
        <dbReference type="Proteomes" id="UP000541610"/>
    </source>
</evidence>